<dbReference type="RefSeq" id="WP_239132293.1">
    <property type="nucleotide sequence ID" value="NZ_BAAATX010000003.1"/>
</dbReference>
<dbReference type="EMBL" id="BOML01000019">
    <property type="protein sequence ID" value="GIE00879.1"/>
    <property type="molecule type" value="Genomic_DNA"/>
</dbReference>
<dbReference type="Proteomes" id="UP000637628">
    <property type="component" value="Unassembled WGS sequence"/>
</dbReference>
<evidence type="ECO:0000313" key="2">
    <source>
        <dbReference type="EMBL" id="GIE00879.1"/>
    </source>
</evidence>
<accession>A0ABQ3YTR1</accession>
<dbReference type="InterPro" id="IPR043917">
    <property type="entry name" value="DUF5753"/>
</dbReference>
<name>A0ABQ3YTR1_9ACTN</name>
<keyword evidence="3" id="KW-1185">Reference proteome</keyword>
<gene>
    <name evidence="2" type="ORF">Adu01nite_22290</name>
</gene>
<proteinExistence type="predicted"/>
<comment type="caution">
    <text evidence="2">The sequence shown here is derived from an EMBL/GenBank/DDBJ whole genome shotgun (WGS) entry which is preliminary data.</text>
</comment>
<sequence>MPEWLELYIGLEGAATRIRKYEPQVVPGLLQAPAYMEAIIRIDTPHFTDGDVQAGMKIKQERQGLLIRHFPAPPALEVILSEAVLLGSIDVPGAMQQQLWHLLKANEEGKARVRVLPLAAGPHRASVSGKFTILEFPPPGGGDNGSHEPPTVYSDGLTGALYLDKPQEIELYEQVWSDIDSRSLSVEGSNAVISKVMREMSSDG</sequence>
<organism evidence="2 3">
    <name type="scientific">Paractinoplanes durhamensis</name>
    <dbReference type="NCBI Taxonomy" id="113563"/>
    <lineage>
        <taxon>Bacteria</taxon>
        <taxon>Bacillati</taxon>
        <taxon>Actinomycetota</taxon>
        <taxon>Actinomycetes</taxon>
        <taxon>Micromonosporales</taxon>
        <taxon>Micromonosporaceae</taxon>
        <taxon>Paractinoplanes</taxon>
    </lineage>
</organism>
<dbReference type="Pfam" id="PF19054">
    <property type="entry name" value="DUF5753"/>
    <property type="match status" value="1"/>
</dbReference>
<evidence type="ECO:0000259" key="1">
    <source>
        <dbReference type="Pfam" id="PF19054"/>
    </source>
</evidence>
<evidence type="ECO:0000313" key="3">
    <source>
        <dbReference type="Proteomes" id="UP000637628"/>
    </source>
</evidence>
<feature type="domain" description="DUF5753" evidence="1">
    <location>
        <begin position="6"/>
        <end position="194"/>
    </location>
</feature>
<reference evidence="2 3" key="1">
    <citation type="submission" date="2021-01" db="EMBL/GenBank/DDBJ databases">
        <title>Whole genome shotgun sequence of Actinoplanes durhamensis NBRC 14914.</title>
        <authorList>
            <person name="Komaki H."/>
            <person name="Tamura T."/>
        </authorList>
    </citation>
    <scope>NUCLEOTIDE SEQUENCE [LARGE SCALE GENOMIC DNA]</scope>
    <source>
        <strain evidence="2 3">NBRC 14914</strain>
    </source>
</reference>
<protein>
    <recommendedName>
        <fullName evidence="1">DUF5753 domain-containing protein</fullName>
    </recommendedName>
</protein>